<feature type="domain" description="Methyltransferase type 12" evidence="5">
    <location>
        <begin position="154"/>
        <end position="252"/>
    </location>
</feature>
<dbReference type="Gene3D" id="3.40.50.150">
    <property type="entry name" value="Vaccinia Virus protein VP39"/>
    <property type="match status" value="1"/>
</dbReference>
<dbReference type="SUPFAM" id="SSF53335">
    <property type="entry name" value="S-adenosyl-L-methionine-dependent methyltransferases"/>
    <property type="match status" value="1"/>
</dbReference>
<evidence type="ECO:0000256" key="3">
    <source>
        <dbReference type="ARBA" id="ARBA00022679"/>
    </source>
</evidence>
<protein>
    <submittedName>
        <fullName evidence="6">Methyltransferase</fullName>
    </submittedName>
</protein>
<proteinExistence type="inferred from homology"/>
<keyword evidence="3 6" id="KW-0808">Transferase</keyword>
<feature type="region of interest" description="Disordered" evidence="4">
    <location>
        <begin position="1"/>
        <end position="54"/>
    </location>
</feature>
<dbReference type="AlphaFoldDB" id="A0A0D7A750"/>
<dbReference type="PANTHER" id="PTHR22809">
    <property type="entry name" value="METHYLTRANSFERASE-RELATED"/>
    <property type="match status" value="1"/>
</dbReference>
<dbReference type="InterPro" id="IPR029063">
    <property type="entry name" value="SAM-dependent_MTases_sf"/>
</dbReference>
<evidence type="ECO:0000313" key="7">
    <source>
        <dbReference type="Proteomes" id="UP000054144"/>
    </source>
</evidence>
<dbReference type="InterPro" id="IPR013217">
    <property type="entry name" value="Methyltransf_12"/>
</dbReference>
<keyword evidence="2 6" id="KW-0489">Methyltransferase</keyword>
<dbReference type="InterPro" id="IPR026113">
    <property type="entry name" value="METTL2/6/8-like"/>
</dbReference>
<dbReference type="PANTHER" id="PTHR22809:SF11">
    <property type="entry name" value="TRNA N(3)-METHYLCYTIDINE METHYLTRANSFERASE METTL2"/>
    <property type="match status" value="1"/>
</dbReference>
<dbReference type="GO" id="GO:0052735">
    <property type="term" value="F:tRNA (cytidine-3-)-methyltransferase activity"/>
    <property type="evidence" value="ECO:0007669"/>
    <property type="project" value="TreeGrafter"/>
</dbReference>
<keyword evidence="7" id="KW-1185">Reference proteome</keyword>
<dbReference type="CDD" id="cd02440">
    <property type="entry name" value="AdoMet_MTases"/>
    <property type="match status" value="1"/>
</dbReference>
<comment type="similarity">
    <text evidence="1">Belongs to the methyltransferase superfamily. METL family.</text>
</comment>
<accession>A0A0D7A750</accession>
<dbReference type="GO" id="GO:0032259">
    <property type="term" value="P:methylation"/>
    <property type="evidence" value="ECO:0007669"/>
    <property type="project" value="UniProtKB-KW"/>
</dbReference>
<evidence type="ECO:0000313" key="6">
    <source>
        <dbReference type="EMBL" id="KIY46812.1"/>
    </source>
</evidence>
<sequence>MRVAPALQPQNDTENNVPELGTSKSMRYSENSGLYPPEATPKSTSSVRDPAADWPPFGSRFLTDEERVWDYNAWDHVPPPDDQDEQIAASLAKQKSAPVPEDQKHIYNNVPYKHWDQFYKHNENNFFRDRKWIQNEFPELVASTQEDAGPMTVVEIGCGAGNAVFPLLVVNKNPHLKLRAYDYSPRAIELVQRNELYASPPVGEIRAAVWDLTSSELPDDVEPGTADIVTLVFVLSALHPDEWRRAVDNIGKVDSYRLEILYTSSAFQILKPGGLVCLRDYGRYDMAQLRFKAGRLLDNNFYIRGDKTRVYFFELGELAFIFTGSTRGAWKDAVHVVQEETGVEVEQSDVVVEVAEGMARPERGTAATDGIHPNLCRPPLGGPSQFTTVSLGVDRRLIVNRKRKLKMYRVWMQGMFRKNNCERNAQIGASNFTSFIIIIYI</sequence>
<evidence type="ECO:0000256" key="1">
    <source>
        <dbReference type="ARBA" id="ARBA00009725"/>
    </source>
</evidence>
<evidence type="ECO:0000259" key="5">
    <source>
        <dbReference type="Pfam" id="PF08242"/>
    </source>
</evidence>
<dbReference type="Proteomes" id="UP000054144">
    <property type="component" value="Unassembled WGS sequence"/>
</dbReference>
<dbReference type="OrthoDB" id="417697at2759"/>
<dbReference type="PIRSF" id="PIRSF037755">
    <property type="entry name" value="Mettl2_prd"/>
    <property type="match status" value="1"/>
</dbReference>
<dbReference type="EMBL" id="KN882022">
    <property type="protein sequence ID" value="KIY46812.1"/>
    <property type="molecule type" value="Genomic_DNA"/>
</dbReference>
<feature type="compositionally biased region" description="Polar residues" evidence="4">
    <location>
        <begin position="8"/>
        <end position="32"/>
    </location>
</feature>
<evidence type="ECO:0000256" key="4">
    <source>
        <dbReference type="SAM" id="MobiDB-lite"/>
    </source>
</evidence>
<name>A0A0D7A750_9AGAR</name>
<organism evidence="6 7">
    <name type="scientific">Fistulina hepatica ATCC 64428</name>
    <dbReference type="NCBI Taxonomy" id="1128425"/>
    <lineage>
        <taxon>Eukaryota</taxon>
        <taxon>Fungi</taxon>
        <taxon>Dikarya</taxon>
        <taxon>Basidiomycota</taxon>
        <taxon>Agaricomycotina</taxon>
        <taxon>Agaricomycetes</taxon>
        <taxon>Agaricomycetidae</taxon>
        <taxon>Agaricales</taxon>
        <taxon>Fistulinaceae</taxon>
        <taxon>Fistulina</taxon>
    </lineage>
</organism>
<gene>
    <name evidence="6" type="ORF">FISHEDRAFT_60057</name>
</gene>
<dbReference type="Pfam" id="PF08242">
    <property type="entry name" value="Methyltransf_12"/>
    <property type="match status" value="1"/>
</dbReference>
<evidence type="ECO:0000256" key="2">
    <source>
        <dbReference type="ARBA" id="ARBA00022603"/>
    </source>
</evidence>
<reference evidence="6 7" key="1">
    <citation type="journal article" date="2015" name="Fungal Genet. Biol.">
        <title>Evolution of novel wood decay mechanisms in Agaricales revealed by the genome sequences of Fistulina hepatica and Cylindrobasidium torrendii.</title>
        <authorList>
            <person name="Floudas D."/>
            <person name="Held B.W."/>
            <person name="Riley R."/>
            <person name="Nagy L.G."/>
            <person name="Koehler G."/>
            <person name="Ransdell A.S."/>
            <person name="Younus H."/>
            <person name="Chow J."/>
            <person name="Chiniquy J."/>
            <person name="Lipzen A."/>
            <person name="Tritt A."/>
            <person name="Sun H."/>
            <person name="Haridas S."/>
            <person name="LaButti K."/>
            <person name="Ohm R.A."/>
            <person name="Kues U."/>
            <person name="Blanchette R.A."/>
            <person name="Grigoriev I.V."/>
            <person name="Minto R.E."/>
            <person name="Hibbett D.S."/>
        </authorList>
    </citation>
    <scope>NUCLEOTIDE SEQUENCE [LARGE SCALE GENOMIC DNA]</scope>
    <source>
        <strain evidence="6 7">ATCC 64428</strain>
    </source>
</reference>